<dbReference type="OrthoDB" id="7574435at2"/>
<keyword evidence="2" id="KW-1185">Reference proteome</keyword>
<dbReference type="STRING" id="1166340.SAMN05192583_0605"/>
<evidence type="ECO:0000313" key="1">
    <source>
        <dbReference type="EMBL" id="SEM55370.1"/>
    </source>
</evidence>
<protein>
    <submittedName>
        <fullName evidence="1">Uncharacterized protein</fullName>
    </submittedName>
</protein>
<reference evidence="2" key="1">
    <citation type="submission" date="2016-10" db="EMBL/GenBank/DDBJ databases">
        <authorList>
            <person name="Varghese N."/>
            <person name="Submissions S."/>
        </authorList>
    </citation>
    <scope>NUCLEOTIDE SEQUENCE [LARGE SCALE GENOMIC DNA]</scope>
    <source>
        <strain evidence="2">S6-262</strain>
    </source>
</reference>
<evidence type="ECO:0000313" key="2">
    <source>
        <dbReference type="Proteomes" id="UP000199206"/>
    </source>
</evidence>
<dbReference type="EMBL" id="FOCF01000001">
    <property type="protein sequence ID" value="SEM55370.1"/>
    <property type="molecule type" value="Genomic_DNA"/>
</dbReference>
<sequence length="82" mass="9022">MSSFNPNARLQTKEGICEYLGGISPATYDAWQARGLVPGAVQGTTRYDVRQHDRVLDQTTGIATSRKLSPLEQWEAENARAA</sequence>
<gene>
    <name evidence="1" type="ORF">SAMN05192583_0605</name>
</gene>
<organism evidence="1 2">
    <name type="scientific">Sphingomonas gellani</name>
    <dbReference type="NCBI Taxonomy" id="1166340"/>
    <lineage>
        <taxon>Bacteria</taxon>
        <taxon>Pseudomonadati</taxon>
        <taxon>Pseudomonadota</taxon>
        <taxon>Alphaproteobacteria</taxon>
        <taxon>Sphingomonadales</taxon>
        <taxon>Sphingomonadaceae</taxon>
        <taxon>Sphingomonas</taxon>
    </lineage>
</organism>
<accession>A0A1H7ZAC9</accession>
<dbReference type="Proteomes" id="UP000199206">
    <property type="component" value="Unassembled WGS sequence"/>
</dbReference>
<proteinExistence type="predicted"/>
<name>A0A1H7ZAC9_9SPHN</name>
<dbReference type="RefSeq" id="WP_139197973.1">
    <property type="nucleotide sequence ID" value="NZ_FOCF01000001.1"/>
</dbReference>
<dbReference type="AlphaFoldDB" id="A0A1H7ZAC9"/>